<reference evidence="1" key="1">
    <citation type="submission" date="2022-11" db="EMBL/GenBank/DDBJ databases">
        <title>Chromosome-level genome of Pogonophryne albipinna.</title>
        <authorList>
            <person name="Jo E."/>
        </authorList>
    </citation>
    <scope>NUCLEOTIDE SEQUENCE</scope>
    <source>
        <strain evidence="1">SGF0006</strain>
        <tissue evidence="1">Muscle</tissue>
    </source>
</reference>
<gene>
    <name evidence="1" type="ORF">JOQ06_024235</name>
</gene>
<comment type="caution">
    <text evidence="1">The sequence shown here is derived from an EMBL/GenBank/DDBJ whole genome shotgun (WGS) entry which is preliminary data.</text>
</comment>
<protein>
    <submittedName>
        <fullName evidence="1">Uncharacterized protein</fullName>
    </submittedName>
</protein>
<sequence>MADKEFSEFQKITRVIFKLLRTYHCWGPIRRAMVGNGPIPKNIAHTRDWLVDSLRPALPKGTTADLLDGNATNWLQTGLKILNEHYQSTSAELQRALISLPKEDGERAWAVASRWLRLNYPHAKDLVFDLARADLDLLGLQLPVPGGPDPINPEEQKDLPIGAGVEVGSEDVGAGLIIYTPALFQATPPSSPDIPLPSTQPSPRSFQPDEALAVSEILLEGSPFKKTSLGMGMTDPLENSQEVDQAGPASLLLPLGLQLGVENPVASGMK</sequence>
<organism evidence="1 2">
    <name type="scientific">Pogonophryne albipinna</name>
    <dbReference type="NCBI Taxonomy" id="1090488"/>
    <lineage>
        <taxon>Eukaryota</taxon>
        <taxon>Metazoa</taxon>
        <taxon>Chordata</taxon>
        <taxon>Craniata</taxon>
        <taxon>Vertebrata</taxon>
        <taxon>Euteleostomi</taxon>
        <taxon>Actinopterygii</taxon>
        <taxon>Neopterygii</taxon>
        <taxon>Teleostei</taxon>
        <taxon>Neoteleostei</taxon>
        <taxon>Acanthomorphata</taxon>
        <taxon>Eupercaria</taxon>
        <taxon>Perciformes</taxon>
        <taxon>Notothenioidei</taxon>
        <taxon>Pogonophryne</taxon>
    </lineage>
</organism>
<name>A0AAD6BKQ5_9TELE</name>
<evidence type="ECO:0000313" key="2">
    <source>
        <dbReference type="Proteomes" id="UP001219934"/>
    </source>
</evidence>
<dbReference type="Proteomes" id="UP001219934">
    <property type="component" value="Unassembled WGS sequence"/>
</dbReference>
<proteinExistence type="predicted"/>
<dbReference type="AlphaFoldDB" id="A0AAD6BKQ5"/>
<accession>A0AAD6BKQ5</accession>
<dbReference type="EMBL" id="JAPTMU010000003">
    <property type="protein sequence ID" value="KAJ4946570.1"/>
    <property type="molecule type" value="Genomic_DNA"/>
</dbReference>
<keyword evidence="2" id="KW-1185">Reference proteome</keyword>
<evidence type="ECO:0000313" key="1">
    <source>
        <dbReference type="EMBL" id="KAJ4946570.1"/>
    </source>
</evidence>